<gene>
    <name evidence="3" type="ORF">BU26DRAFT_560833</name>
</gene>
<dbReference type="PANTHER" id="PTHR35394:SF5">
    <property type="entry name" value="DUF3176 DOMAIN-CONTAINING PROTEIN"/>
    <property type="match status" value="1"/>
</dbReference>
<dbReference type="RefSeq" id="XP_033688542.1">
    <property type="nucleotide sequence ID" value="XM_033832839.1"/>
</dbReference>
<name>A0A6A6ITP7_9PLEO</name>
<dbReference type="GeneID" id="54586169"/>
<keyword evidence="2" id="KW-0812">Transmembrane</keyword>
<dbReference type="OrthoDB" id="5242705at2759"/>
<keyword evidence="2" id="KW-0472">Membrane</keyword>
<dbReference type="InterPro" id="IPR021514">
    <property type="entry name" value="DUF3176"/>
</dbReference>
<dbReference type="Proteomes" id="UP000800094">
    <property type="component" value="Unassembled WGS sequence"/>
</dbReference>
<evidence type="ECO:0000313" key="3">
    <source>
        <dbReference type="EMBL" id="KAF2253538.1"/>
    </source>
</evidence>
<feature type="region of interest" description="Disordered" evidence="1">
    <location>
        <begin position="147"/>
        <end position="172"/>
    </location>
</feature>
<accession>A0A6A6ITP7</accession>
<feature type="transmembrane region" description="Helical" evidence="2">
    <location>
        <begin position="708"/>
        <end position="730"/>
    </location>
</feature>
<keyword evidence="2" id="KW-1133">Transmembrane helix</keyword>
<dbReference type="EMBL" id="ML987191">
    <property type="protein sequence ID" value="KAF2253538.1"/>
    <property type="molecule type" value="Genomic_DNA"/>
</dbReference>
<dbReference type="PANTHER" id="PTHR35394">
    <property type="entry name" value="DUF3176 DOMAIN-CONTAINING PROTEIN"/>
    <property type="match status" value="1"/>
</dbReference>
<keyword evidence="4" id="KW-1185">Reference proteome</keyword>
<evidence type="ECO:0000256" key="2">
    <source>
        <dbReference type="SAM" id="Phobius"/>
    </source>
</evidence>
<sequence length="812" mass="90681">MSKLPVSPFWSANTNIPIYLDTCDERELPKAKDPSDYTCPTCEISSRDQPIHCISLGSPSPPSYRSTSPDAPSTGNLAAPALKLEIASHHCSKPLPPRPALHSDSEGRQRLRFRRNAFSPLTPATIKKGDIDWSRKSYAGLGIPEAQFKPDKSPITPGTAEKKGEQQEGGLQEASNFAQRIEQKLWKYSASRNVVKRWLLEIISWSLSATCMAGIVGMLIAYKDKRIPDWPLGLTLNAYISVLSKVASAALLLPVSEALGQLKWSWFQGSNSKKMWDFELFDNASRGPWGSLLLLMRTKGKSLAALGAAVTLFALALDPFFQQVVEYPEHWRIQEGTGSIPTATSYQPYLSGQEYRQGFENIELDPNMMAVSHHFFYDNGTLPITFGKGVRAEVPLVCPNSKCTWPEYETLGICNECTDASDVLEFKCINTTLDWVQAPGTDPETEQVTFSNGTSCGWYLKADNPLLMTGYNVDRDTAYAGEILMMRAQPIYDIFTREPLPGYTVKLNNSRNPLAHAIIVSGESLDNIQRNATPIAHECLLSWCVKTMMSEYTEGGYTENVTRTFTNDTVGPSPWVTEQILDDEGAFSGTFYYYLENVTVRGHSGYEYHVDNTTHSLTLFMFDDTFPSSYTLANSSDPHDAMLRYKEYTTVRPFSRNLTYNPYMYDNISAHLDKLATAMTNQMRSATSNTELIIGPAFDKESFVDVRWAWLTLPLGLLGLAFIFLVATVIRSSFEQEHVGVWKTSAIATLLYGLPDEMQKKITSSKEHGTPRAKAKEVRVKWLPRGGWRFSGNATSPTAPKTHKNMPPEGWI</sequence>
<protein>
    <recommendedName>
        <fullName evidence="5">DUF3176 domain containing protein</fullName>
    </recommendedName>
</protein>
<reference evidence="3" key="1">
    <citation type="journal article" date="2020" name="Stud. Mycol.">
        <title>101 Dothideomycetes genomes: a test case for predicting lifestyles and emergence of pathogens.</title>
        <authorList>
            <person name="Haridas S."/>
            <person name="Albert R."/>
            <person name="Binder M."/>
            <person name="Bloem J."/>
            <person name="Labutti K."/>
            <person name="Salamov A."/>
            <person name="Andreopoulos B."/>
            <person name="Baker S."/>
            <person name="Barry K."/>
            <person name="Bills G."/>
            <person name="Bluhm B."/>
            <person name="Cannon C."/>
            <person name="Castanera R."/>
            <person name="Culley D."/>
            <person name="Daum C."/>
            <person name="Ezra D."/>
            <person name="Gonzalez J."/>
            <person name="Henrissat B."/>
            <person name="Kuo A."/>
            <person name="Liang C."/>
            <person name="Lipzen A."/>
            <person name="Lutzoni F."/>
            <person name="Magnuson J."/>
            <person name="Mondo S."/>
            <person name="Nolan M."/>
            <person name="Ohm R."/>
            <person name="Pangilinan J."/>
            <person name="Park H.-J."/>
            <person name="Ramirez L."/>
            <person name="Alfaro M."/>
            <person name="Sun H."/>
            <person name="Tritt A."/>
            <person name="Yoshinaga Y."/>
            <person name="Zwiers L.-H."/>
            <person name="Turgeon B."/>
            <person name="Goodwin S."/>
            <person name="Spatafora J."/>
            <person name="Crous P."/>
            <person name="Grigoriev I."/>
        </authorList>
    </citation>
    <scope>NUCLEOTIDE SEQUENCE</scope>
    <source>
        <strain evidence="3">CBS 122368</strain>
    </source>
</reference>
<evidence type="ECO:0008006" key="5">
    <source>
        <dbReference type="Google" id="ProtNLM"/>
    </source>
</evidence>
<organism evidence="3 4">
    <name type="scientific">Trematosphaeria pertusa</name>
    <dbReference type="NCBI Taxonomy" id="390896"/>
    <lineage>
        <taxon>Eukaryota</taxon>
        <taxon>Fungi</taxon>
        <taxon>Dikarya</taxon>
        <taxon>Ascomycota</taxon>
        <taxon>Pezizomycotina</taxon>
        <taxon>Dothideomycetes</taxon>
        <taxon>Pleosporomycetidae</taxon>
        <taxon>Pleosporales</taxon>
        <taxon>Massarineae</taxon>
        <taxon>Trematosphaeriaceae</taxon>
        <taxon>Trematosphaeria</taxon>
    </lineage>
</organism>
<proteinExistence type="predicted"/>
<evidence type="ECO:0000313" key="4">
    <source>
        <dbReference type="Proteomes" id="UP000800094"/>
    </source>
</evidence>
<feature type="region of interest" description="Disordered" evidence="1">
    <location>
        <begin position="793"/>
        <end position="812"/>
    </location>
</feature>
<evidence type="ECO:0000256" key="1">
    <source>
        <dbReference type="SAM" id="MobiDB-lite"/>
    </source>
</evidence>
<dbReference type="Pfam" id="PF11374">
    <property type="entry name" value="DUF3176"/>
    <property type="match status" value="1"/>
</dbReference>
<dbReference type="AlphaFoldDB" id="A0A6A6ITP7"/>